<dbReference type="CDD" id="cd00254">
    <property type="entry name" value="LT-like"/>
    <property type="match status" value="1"/>
</dbReference>
<proteinExistence type="inferred from homology"/>
<evidence type="ECO:0000313" key="4">
    <source>
        <dbReference type="EMBL" id="KIP98112.1"/>
    </source>
</evidence>
<dbReference type="SUPFAM" id="SSF53955">
    <property type="entry name" value="Lysozyme-like"/>
    <property type="match status" value="1"/>
</dbReference>
<organism evidence="4 5">
    <name type="scientific">Agrobacterium tumefaciens</name>
    <dbReference type="NCBI Taxonomy" id="358"/>
    <lineage>
        <taxon>Bacteria</taxon>
        <taxon>Pseudomonadati</taxon>
        <taxon>Pseudomonadota</taxon>
        <taxon>Alphaproteobacteria</taxon>
        <taxon>Hyphomicrobiales</taxon>
        <taxon>Rhizobiaceae</taxon>
        <taxon>Rhizobium/Agrobacterium group</taxon>
        <taxon>Agrobacterium</taxon>
        <taxon>Agrobacterium tumefaciens complex</taxon>
    </lineage>
</organism>
<evidence type="ECO:0000256" key="1">
    <source>
        <dbReference type="ARBA" id="ARBA00007734"/>
    </source>
</evidence>
<dbReference type="AlphaFoldDB" id="A0A0D0JRU2"/>
<dbReference type="EMBL" id="JXQV01000045">
    <property type="protein sequence ID" value="KIP98112.1"/>
    <property type="molecule type" value="Genomic_DNA"/>
</dbReference>
<protein>
    <recommendedName>
        <fullName evidence="3">Transglycosylase SLT domain-containing protein</fullName>
    </recommendedName>
</protein>
<dbReference type="Pfam" id="PF01464">
    <property type="entry name" value="SLT"/>
    <property type="match status" value="1"/>
</dbReference>
<evidence type="ECO:0000259" key="3">
    <source>
        <dbReference type="Pfam" id="PF01464"/>
    </source>
</evidence>
<dbReference type="PANTHER" id="PTHR37423">
    <property type="entry name" value="SOLUBLE LYTIC MUREIN TRANSGLYCOSYLASE-RELATED"/>
    <property type="match status" value="1"/>
</dbReference>
<dbReference type="InterPro" id="IPR023346">
    <property type="entry name" value="Lysozyme-like_dom_sf"/>
</dbReference>
<dbReference type="Gene3D" id="1.10.530.10">
    <property type="match status" value="1"/>
</dbReference>
<comment type="caution">
    <text evidence="4">The sequence shown here is derived from an EMBL/GenBank/DDBJ whole genome shotgun (WGS) entry which is preliminary data.</text>
</comment>
<evidence type="ECO:0000313" key="5">
    <source>
        <dbReference type="Proteomes" id="UP000035017"/>
    </source>
</evidence>
<feature type="domain" description="Transglycosylase SLT" evidence="3">
    <location>
        <begin position="122"/>
        <end position="218"/>
    </location>
</feature>
<accession>A0A0D0JRU2</accession>
<comment type="similarity">
    <text evidence="2">Belongs to the virb1 family.</text>
</comment>
<comment type="similarity">
    <text evidence="1">Belongs to the transglycosylase Slt family.</text>
</comment>
<sequence>MGERSVKGVLLSSLFVAFGPVHIAALASEKASFSDRYGYVKAAHDPLNFEERWGGHTPLFKPILADETAFERSAGGNTERNQKDYNNNTTKVSNSIKSEAFPQSNVSDCGPSAMSPADVEKLVRETARKLGVDEELAAAVSWTESRYDQDRNSPAGARGAMQLMPDTATRFGVTDVCDTPQNIEGGIKYLRTLLEEFPNPLLAIAAYNSGENRIYQYGGIPPFQETVSYVSKVFNRQLGVEIPKPKASSNLKPIPAAKADGEASGVIPVNKNGKFVAGIMHF</sequence>
<reference evidence="4 5" key="1">
    <citation type="submission" date="2014-12" db="EMBL/GenBank/DDBJ databases">
        <title>16Stimator: statistical estimation of ribosomal gene copy numbers from draft genome assemblies.</title>
        <authorList>
            <person name="Perisin M.A."/>
            <person name="Vetter M."/>
            <person name="Gilbert J.A."/>
            <person name="Bergelson J."/>
        </authorList>
    </citation>
    <scope>NUCLEOTIDE SEQUENCE [LARGE SCALE GENOMIC DNA]</scope>
    <source>
        <strain evidence="4 5">MEJ076</strain>
    </source>
</reference>
<gene>
    <name evidence="4" type="ORF">RU07_23075</name>
</gene>
<name>A0A0D0JRU2_AGRTU</name>
<dbReference type="PANTHER" id="PTHR37423:SF2">
    <property type="entry name" value="MEMBRANE-BOUND LYTIC MUREIN TRANSGLYCOSYLASE C"/>
    <property type="match status" value="1"/>
</dbReference>
<dbReference type="InterPro" id="IPR008258">
    <property type="entry name" value="Transglycosylase_SLT_dom_1"/>
</dbReference>
<dbReference type="Proteomes" id="UP000035017">
    <property type="component" value="Unassembled WGS sequence"/>
</dbReference>
<evidence type="ECO:0000256" key="2">
    <source>
        <dbReference type="ARBA" id="ARBA00009387"/>
    </source>
</evidence>